<dbReference type="PANTHER" id="PTHR47618:SF1">
    <property type="entry name" value="BIFUNCTIONAL OLIGORIBONUCLEASE AND PAP PHOSPHATASE NRNA"/>
    <property type="match status" value="1"/>
</dbReference>
<sequence>MDLFLQRLVTIQGANALILCHDHADSDAVGAAYALAKYLDGTIGVPKRVAAHAKGLLDTLRTTIVIQPDLSNFQHVIVVDTANAAQLTDCMPAKFLLIDHHPTNTLLHAAESALYDGTASSTSQLVYRMFKKAGIPIDRDVALALCAGIMTDTINFHKGDAEAFQTFGELLEAAKLTYEDVQSLYVVDERKDRKAIIQAALQARHVEIEGYEILVTQIHTNIPTFAARALFDLGADVSVVGYTNQSDIEIRMYLRHDLIEQCGLHAADILKRVKDIDTKLVWGYSLFAGYRSQGNLDGILQSVLDTFQEVLAERS</sequence>
<accession>A0ABY4CV92</accession>
<dbReference type="InterPro" id="IPR038763">
    <property type="entry name" value="DHH_sf"/>
</dbReference>
<dbReference type="InterPro" id="IPR001667">
    <property type="entry name" value="DDH_dom"/>
</dbReference>
<dbReference type="EMBL" id="CP089291">
    <property type="protein sequence ID" value="UOF91800.1"/>
    <property type="molecule type" value="Genomic_DNA"/>
</dbReference>
<evidence type="ECO:0000259" key="1">
    <source>
        <dbReference type="Pfam" id="PF01368"/>
    </source>
</evidence>
<evidence type="ECO:0000313" key="3">
    <source>
        <dbReference type="Proteomes" id="UP000830167"/>
    </source>
</evidence>
<dbReference type="Gene3D" id="3.90.1640.10">
    <property type="entry name" value="inorganic pyrophosphatase (n-terminal core)"/>
    <property type="match status" value="1"/>
</dbReference>
<name>A0ABY4CV92_9BACL</name>
<dbReference type="PANTHER" id="PTHR47618">
    <property type="entry name" value="BIFUNCTIONAL OLIGORIBONUCLEASE AND PAP PHOSPHATASE NRNA"/>
    <property type="match status" value="1"/>
</dbReference>
<dbReference type="Pfam" id="PF01368">
    <property type="entry name" value="DHH"/>
    <property type="match status" value="1"/>
</dbReference>
<proteinExistence type="predicted"/>
<dbReference type="Proteomes" id="UP000830167">
    <property type="component" value="Chromosome"/>
</dbReference>
<feature type="domain" description="DDH" evidence="1">
    <location>
        <begin position="17"/>
        <end position="149"/>
    </location>
</feature>
<keyword evidence="3" id="KW-1185">Reference proteome</keyword>
<reference evidence="2" key="1">
    <citation type="submission" date="2021-12" db="EMBL/GenBank/DDBJ databases">
        <title>Alicyclobacillaceae gen. nov., sp. nov., isolated from chalcocite enrichment system.</title>
        <authorList>
            <person name="Jiang Z."/>
        </authorList>
    </citation>
    <scope>NUCLEOTIDE SEQUENCE</scope>
    <source>
        <strain evidence="2">MYW30-H2</strain>
    </source>
</reference>
<organism evidence="2 3">
    <name type="scientific">Fodinisporobacter ferrooxydans</name>
    <dbReference type="NCBI Taxonomy" id="2901836"/>
    <lineage>
        <taxon>Bacteria</taxon>
        <taxon>Bacillati</taxon>
        <taxon>Bacillota</taxon>
        <taxon>Bacilli</taxon>
        <taxon>Bacillales</taxon>
        <taxon>Alicyclobacillaceae</taxon>
        <taxon>Fodinisporobacter</taxon>
    </lineage>
</organism>
<protein>
    <submittedName>
        <fullName evidence="2">DHH family phosphoesterase</fullName>
    </submittedName>
</protein>
<dbReference type="InterPro" id="IPR051319">
    <property type="entry name" value="Oligoribo/pAp-PDE_c-di-AMP_PDE"/>
</dbReference>
<dbReference type="SUPFAM" id="SSF64182">
    <property type="entry name" value="DHH phosphoesterases"/>
    <property type="match status" value="1"/>
</dbReference>
<gene>
    <name evidence="2" type="ORF">LSG31_06045</name>
</gene>
<evidence type="ECO:0000313" key="2">
    <source>
        <dbReference type="EMBL" id="UOF91800.1"/>
    </source>
</evidence>
<dbReference type="RefSeq" id="WP_347438489.1">
    <property type="nucleotide sequence ID" value="NZ_CP089291.1"/>
</dbReference>